<dbReference type="AlphaFoldDB" id="A0A6C0CUR9"/>
<organism evidence="2">
    <name type="scientific">viral metagenome</name>
    <dbReference type="NCBI Taxonomy" id="1070528"/>
    <lineage>
        <taxon>unclassified sequences</taxon>
        <taxon>metagenomes</taxon>
        <taxon>organismal metagenomes</taxon>
    </lineage>
</organism>
<name>A0A6C0CUR9_9ZZZZ</name>
<accession>A0A6C0CUR9</accession>
<evidence type="ECO:0008006" key="3">
    <source>
        <dbReference type="Google" id="ProtNLM"/>
    </source>
</evidence>
<feature type="compositionally biased region" description="Basic and acidic residues" evidence="1">
    <location>
        <begin position="128"/>
        <end position="146"/>
    </location>
</feature>
<dbReference type="EMBL" id="MN739484">
    <property type="protein sequence ID" value="QHT07670.1"/>
    <property type="molecule type" value="Genomic_DNA"/>
</dbReference>
<proteinExistence type="predicted"/>
<reference evidence="2" key="1">
    <citation type="journal article" date="2020" name="Nature">
        <title>Giant virus diversity and host interactions through global metagenomics.</title>
        <authorList>
            <person name="Schulz F."/>
            <person name="Roux S."/>
            <person name="Paez-Espino D."/>
            <person name="Jungbluth S."/>
            <person name="Walsh D.A."/>
            <person name="Denef V.J."/>
            <person name="McMahon K.D."/>
            <person name="Konstantinidis K.T."/>
            <person name="Eloe-Fadrosh E.A."/>
            <person name="Kyrpides N.C."/>
            <person name="Woyke T."/>
        </authorList>
    </citation>
    <scope>NUCLEOTIDE SEQUENCE</scope>
    <source>
        <strain evidence="2">GVMAG-M-3300021964-36</strain>
    </source>
</reference>
<sequence>MLKPVLYCSVKCAHSKELLDVIKAKSILEMFKVHIIEQEKERLPPFVDRVPLLFHNNKILHDEGLFMYIQSINEKKQTIDAFTPDSSISDNFSFIDTEKGNDHNYLYINDKGDFEDQKINTPPESSDDDKKMSLEQLMSKRERDIP</sequence>
<evidence type="ECO:0000256" key="1">
    <source>
        <dbReference type="SAM" id="MobiDB-lite"/>
    </source>
</evidence>
<evidence type="ECO:0000313" key="2">
    <source>
        <dbReference type="EMBL" id="QHT07670.1"/>
    </source>
</evidence>
<feature type="region of interest" description="Disordered" evidence="1">
    <location>
        <begin position="114"/>
        <end position="146"/>
    </location>
</feature>
<protein>
    <recommendedName>
        <fullName evidence="3">Glutaredoxin domain-containing protein</fullName>
    </recommendedName>
</protein>